<dbReference type="Proteomes" id="UP000030321">
    <property type="component" value="Unassembled WGS sequence"/>
</dbReference>
<reference evidence="3" key="1">
    <citation type="journal article" date="2015" name="Genome">
        <title>Whole Genome Sequence of the Non-Microcystin-Producing Microcystis aeruginosa Strain NIES-44.</title>
        <authorList>
            <person name="Okano K."/>
            <person name="Miyata N."/>
            <person name="Ozaki Y."/>
        </authorList>
    </citation>
    <scope>NUCLEOTIDE SEQUENCE [LARGE SCALE GENOMIC DNA]</scope>
    <source>
        <strain evidence="3">NIES-44</strain>
    </source>
</reference>
<protein>
    <recommendedName>
        <fullName evidence="4">Methyltransferase domain-containing protein</fullName>
    </recommendedName>
</protein>
<dbReference type="InterPro" id="IPR029063">
    <property type="entry name" value="SAM-dependent_MTases_sf"/>
</dbReference>
<accession>A0A0A1VRH2</accession>
<feature type="coiled-coil region" evidence="1">
    <location>
        <begin position="19"/>
        <end position="53"/>
    </location>
</feature>
<proteinExistence type="predicted"/>
<sequence length="324" mass="37324">MKIKKYLKFWKYPRLVDERETLIEERDSLKDHLKSLNQEKQEMIREKNALYERLGQLSLTIPELQEISPKLLDISVIKNKARQFRVQLDAEKEKLAPDNFGWYPYNTLTCFEILELLLTGKNRFLLELISEKPIVDIGCADGDLAFFLESLGCKVQVVDYAPTNFNLMQGVKLLKTALSSSVEIHDVNLDSQFLLPEKSYSLVIFLGILYHLKNPYYALETLAKSANYCLISTRVTKFNTVSNAANRVDLSAIPLAYLLDELEANNDSTNYWIFSNAGLRRILQRTGWEICDYITVGNTENSDPASRDGDERAYCLVKSRFYQD</sequence>
<dbReference type="Gene3D" id="3.40.50.150">
    <property type="entry name" value="Vaccinia Virus protein VP39"/>
    <property type="match status" value="1"/>
</dbReference>
<dbReference type="AlphaFoldDB" id="A0A0A1VRH2"/>
<evidence type="ECO:0000313" key="2">
    <source>
        <dbReference type="EMBL" id="GAL92038.1"/>
    </source>
</evidence>
<keyword evidence="1" id="KW-0175">Coiled coil</keyword>
<comment type="caution">
    <text evidence="2">The sequence shown here is derived from an EMBL/GenBank/DDBJ whole genome shotgun (WGS) entry which is preliminary data.</text>
</comment>
<dbReference type="SUPFAM" id="SSF53335">
    <property type="entry name" value="S-adenosyl-L-methionine-dependent methyltransferases"/>
    <property type="match status" value="1"/>
</dbReference>
<organism evidence="2 3">
    <name type="scientific">Microcystis aeruginosa NIES-44</name>
    <dbReference type="NCBI Taxonomy" id="449439"/>
    <lineage>
        <taxon>Bacteria</taxon>
        <taxon>Bacillati</taxon>
        <taxon>Cyanobacteriota</taxon>
        <taxon>Cyanophyceae</taxon>
        <taxon>Oscillatoriophycideae</taxon>
        <taxon>Chroococcales</taxon>
        <taxon>Microcystaceae</taxon>
        <taxon>Microcystis</taxon>
    </lineage>
</organism>
<dbReference type="Pfam" id="PF13489">
    <property type="entry name" value="Methyltransf_23"/>
    <property type="match status" value="1"/>
</dbReference>
<evidence type="ECO:0008006" key="4">
    <source>
        <dbReference type="Google" id="ProtNLM"/>
    </source>
</evidence>
<dbReference type="RefSeq" id="WP_012266876.1">
    <property type="nucleotide sequence ID" value="NZ_BBPA01000018.1"/>
</dbReference>
<gene>
    <name evidence="2" type="ORF">N44_00326</name>
</gene>
<name>A0A0A1VRH2_MICAE</name>
<evidence type="ECO:0000256" key="1">
    <source>
        <dbReference type="SAM" id="Coils"/>
    </source>
</evidence>
<dbReference type="EMBL" id="BBPA01000018">
    <property type="protein sequence ID" value="GAL92038.1"/>
    <property type="molecule type" value="Genomic_DNA"/>
</dbReference>
<evidence type="ECO:0000313" key="3">
    <source>
        <dbReference type="Proteomes" id="UP000030321"/>
    </source>
</evidence>